<name>A0A6N4QPH1_9LEPT</name>
<gene>
    <name evidence="1" type="ORF">EHQ83_06655</name>
</gene>
<dbReference type="Proteomes" id="UP000297613">
    <property type="component" value="Unassembled WGS sequence"/>
</dbReference>
<dbReference type="RefSeq" id="WP_135574209.1">
    <property type="nucleotide sequence ID" value="NZ_RQGK01000027.1"/>
</dbReference>
<organism evidence="1 2">
    <name type="scientific">Leptospira yasudae</name>
    <dbReference type="NCBI Taxonomy" id="2202201"/>
    <lineage>
        <taxon>Bacteria</taxon>
        <taxon>Pseudomonadati</taxon>
        <taxon>Spirochaetota</taxon>
        <taxon>Spirochaetia</taxon>
        <taxon>Leptospirales</taxon>
        <taxon>Leptospiraceae</taxon>
        <taxon>Leptospira</taxon>
    </lineage>
</organism>
<comment type="caution">
    <text evidence="1">The sequence shown here is derived from an EMBL/GenBank/DDBJ whole genome shotgun (WGS) entry which is preliminary data.</text>
</comment>
<dbReference type="AlphaFoldDB" id="A0A6N4QPH1"/>
<evidence type="ECO:0000313" key="1">
    <source>
        <dbReference type="EMBL" id="TGL85913.1"/>
    </source>
</evidence>
<dbReference type="EMBL" id="RQGM01000024">
    <property type="protein sequence ID" value="TGL85913.1"/>
    <property type="molecule type" value="Genomic_DNA"/>
</dbReference>
<reference evidence="1 2" key="1">
    <citation type="journal article" date="2019" name="PLoS Negl. Trop. Dis.">
        <title>Revisiting the worldwide diversity of Leptospira species in the environment.</title>
        <authorList>
            <person name="Vincent A.T."/>
            <person name="Schiettekatte O."/>
            <person name="Bourhy P."/>
            <person name="Veyrier F.J."/>
            <person name="Picardeau M."/>
        </authorList>
    </citation>
    <scope>NUCLEOTIDE SEQUENCE [LARGE SCALE GENOMIC DNA]</scope>
    <source>
        <strain evidence="1 2">201702445</strain>
    </source>
</reference>
<accession>A0A6N4QPH1</accession>
<sequence>MIRKWICVFVVSNVFIGSGLMSELSAQPVAPAVKAPQNTEPQISKSDLSTRRRMLEYHQLSGFITLGLWLATNLEGEKAKDSLYRTSDQYAKVLLLAHPEYANNDPVYAVALAQGLNQNSIAATYFLLKDPANNFPLYFALKSQEEWYAKSSGDFHKQLAYSTFGMYMLTAGLAFFAPKRVVDSEDSDVNIYSPIFAHKALIPFHLAAMLILPSLGQRIEKHGPEAARDMQQVGWAGFGAFSLSLLVITF</sequence>
<evidence type="ECO:0000313" key="2">
    <source>
        <dbReference type="Proteomes" id="UP000297613"/>
    </source>
</evidence>
<protein>
    <submittedName>
        <fullName evidence="1">Uncharacterized protein</fullName>
    </submittedName>
</protein>
<proteinExistence type="predicted"/>